<dbReference type="Pfam" id="PF00669">
    <property type="entry name" value="Flagellin_N"/>
    <property type="match status" value="1"/>
</dbReference>
<gene>
    <name evidence="6" type="primary">flgL</name>
    <name evidence="6" type="ORF">CCE28_10945</name>
</gene>
<keyword evidence="3" id="KW-0975">Bacterial flagellum</keyword>
<feature type="domain" description="Flagellin C-terminal" evidence="5">
    <location>
        <begin position="460"/>
        <end position="542"/>
    </location>
</feature>
<organism evidence="6 7">
    <name type="scientific">Anaeromicrobium sediminis</name>
    <dbReference type="NCBI Taxonomy" id="1478221"/>
    <lineage>
        <taxon>Bacteria</taxon>
        <taxon>Bacillati</taxon>
        <taxon>Bacillota</taxon>
        <taxon>Clostridia</taxon>
        <taxon>Peptostreptococcales</taxon>
        <taxon>Thermotaleaceae</taxon>
        <taxon>Anaeromicrobium</taxon>
    </lineage>
</organism>
<dbReference type="SUPFAM" id="SSF64518">
    <property type="entry name" value="Phase 1 flagellin"/>
    <property type="match status" value="1"/>
</dbReference>
<comment type="subcellular location">
    <subcellularLocation>
        <location evidence="1">Bacterial flagellum</location>
    </subcellularLocation>
</comment>
<evidence type="ECO:0000256" key="3">
    <source>
        <dbReference type="ARBA" id="ARBA00023143"/>
    </source>
</evidence>
<dbReference type="InterPro" id="IPR046358">
    <property type="entry name" value="Flagellin_C"/>
</dbReference>
<dbReference type="OrthoDB" id="9758307at2"/>
<dbReference type="GO" id="GO:0071973">
    <property type="term" value="P:bacterial-type flagellum-dependent cell motility"/>
    <property type="evidence" value="ECO:0007669"/>
    <property type="project" value="InterPro"/>
</dbReference>
<accession>A0A267MKC3</accession>
<dbReference type="Proteomes" id="UP000216024">
    <property type="component" value="Unassembled WGS sequence"/>
</dbReference>
<dbReference type="GO" id="GO:0005198">
    <property type="term" value="F:structural molecule activity"/>
    <property type="evidence" value="ECO:0007669"/>
    <property type="project" value="InterPro"/>
</dbReference>
<comment type="caution">
    <text evidence="6">The sequence shown here is derived from an EMBL/GenBank/DDBJ whole genome shotgun (WGS) entry which is preliminary data.</text>
</comment>
<name>A0A267MKC3_9FIRM</name>
<keyword evidence="6" id="KW-0969">Cilium</keyword>
<dbReference type="PANTHER" id="PTHR42792:SF1">
    <property type="entry name" value="FLAGELLAR HOOK-ASSOCIATED PROTEIN 3"/>
    <property type="match status" value="1"/>
</dbReference>
<comment type="similarity">
    <text evidence="2">Belongs to the bacterial flagellin family.</text>
</comment>
<evidence type="ECO:0000256" key="2">
    <source>
        <dbReference type="ARBA" id="ARBA00005709"/>
    </source>
</evidence>
<evidence type="ECO:0000313" key="7">
    <source>
        <dbReference type="Proteomes" id="UP000216024"/>
    </source>
</evidence>
<evidence type="ECO:0000313" key="6">
    <source>
        <dbReference type="EMBL" id="PAB59368.1"/>
    </source>
</evidence>
<dbReference type="InterPro" id="IPR013384">
    <property type="entry name" value="Flagell_FlgL"/>
</dbReference>
<dbReference type="EMBL" id="NIBG01000008">
    <property type="protein sequence ID" value="PAB59368.1"/>
    <property type="molecule type" value="Genomic_DNA"/>
</dbReference>
<reference evidence="6 7" key="1">
    <citation type="submission" date="2017-06" db="EMBL/GenBank/DDBJ databases">
        <title>Draft genome sequence of anaerobic fermentative bacterium Anaeromicrobium sediminis DY2726D isolated from West Pacific Ocean sediments.</title>
        <authorList>
            <person name="Zeng X."/>
        </authorList>
    </citation>
    <scope>NUCLEOTIDE SEQUENCE [LARGE SCALE GENOMIC DNA]</scope>
    <source>
        <strain evidence="6 7">DY2726D</strain>
    </source>
</reference>
<dbReference type="PRINTS" id="PR00207">
    <property type="entry name" value="FLAGELLIN"/>
</dbReference>
<keyword evidence="7" id="KW-1185">Reference proteome</keyword>
<evidence type="ECO:0000256" key="1">
    <source>
        <dbReference type="ARBA" id="ARBA00004365"/>
    </source>
</evidence>
<feature type="domain" description="Flagellin N-terminal" evidence="4">
    <location>
        <begin position="3"/>
        <end position="140"/>
    </location>
</feature>
<dbReference type="NCBIfam" id="TIGR02550">
    <property type="entry name" value="flagell_flgL"/>
    <property type="match status" value="1"/>
</dbReference>
<dbReference type="Pfam" id="PF00700">
    <property type="entry name" value="Flagellin_C"/>
    <property type="match status" value="1"/>
</dbReference>
<dbReference type="RefSeq" id="WP_095133748.1">
    <property type="nucleotide sequence ID" value="NZ_NIBG01000008.1"/>
</dbReference>
<dbReference type="AlphaFoldDB" id="A0A267MKC3"/>
<proteinExistence type="inferred from homology"/>
<evidence type="ECO:0000259" key="4">
    <source>
        <dbReference type="Pfam" id="PF00669"/>
    </source>
</evidence>
<dbReference type="GO" id="GO:0009424">
    <property type="term" value="C:bacterial-type flagellum hook"/>
    <property type="evidence" value="ECO:0007669"/>
    <property type="project" value="InterPro"/>
</dbReference>
<keyword evidence="6" id="KW-0966">Cell projection</keyword>
<evidence type="ECO:0000259" key="5">
    <source>
        <dbReference type="Pfam" id="PF00700"/>
    </source>
</evidence>
<dbReference type="InterPro" id="IPR001492">
    <property type="entry name" value="Flagellin"/>
</dbReference>
<sequence length="543" mass="60122">MRITNNMMISNMMRNLNNHMINLDKLDNQASTGKRISKPSDDPVGMSTILRLSSDISSHEQYKKNIDESLSWLDASETAITQLKDALQRVRELTVRASNDTLTDEDRAATKKEISQLKDQIVSIGNTNFAGKFLFAGYNTLDEPFEEVEVDIDGKTVKRLKYNGKFLSPGGAVDPSIDDTEFKNFLINPLNKELTSTELDQDKLIEIGTKNYVDVNITGDELVQIGFLGTYDTLTRLEMALDKPDNEDSASYKKGFIESEYKTTPISGLDNSADRKLVITVGDDNVEIEVPAGENMQDIINENDFLKNKGIKVTPDGTDMIFSGDVEFSVTPDGGTATNATYVKHPIVVGERLEGTIDSPVGGMTIDVDGVTITIPEGSYNMDTLAGRNKLTDIIEDELKNNGSDIKVKMTDDNRLMFVNESSSTVFTVKAQSLLGIDSDTTAEECVIKEQELSTTDIIGDIDKNMTNILSIISDIGGKTNRLELDQKRIEDNILNFNKLLSKTQDVDMAETIMKMKMEESVYKAALSVGSRIIQPSLLDFLK</sequence>
<dbReference type="Gene3D" id="1.20.1330.10">
    <property type="entry name" value="f41 fragment of flagellin, N-terminal domain"/>
    <property type="match status" value="2"/>
</dbReference>
<dbReference type="InterPro" id="IPR001029">
    <property type="entry name" value="Flagellin_N"/>
</dbReference>
<keyword evidence="6" id="KW-0282">Flagellum</keyword>
<protein>
    <submittedName>
        <fullName evidence="6">Flagellar hook-associated protein 3</fullName>
    </submittedName>
</protein>
<dbReference type="PANTHER" id="PTHR42792">
    <property type="entry name" value="FLAGELLIN"/>
    <property type="match status" value="1"/>
</dbReference>